<evidence type="ECO:0000313" key="3">
    <source>
        <dbReference type="Proteomes" id="UP000243650"/>
    </source>
</evidence>
<dbReference type="EMBL" id="PVNS01000002">
    <property type="protein sequence ID" value="PRO66896.1"/>
    <property type="molecule type" value="Genomic_DNA"/>
</dbReference>
<protein>
    <submittedName>
        <fullName evidence="2">HAD family hydrolase</fullName>
    </submittedName>
</protein>
<dbReference type="InterPro" id="IPR023214">
    <property type="entry name" value="HAD_sf"/>
</dbReference>
<evidence type="ECO:0000313" key="2">
    <source>
        <dbReference type="EMBL" id="PRO66896.1"/>
    </source>
</evidence>
<dbReference type="GO" id="GO:0016787">
    <property type="term" value="F:hydrolase activity"/>
    <property type="evidence" value="ECO:0007669"/>
    <property type="project" value="UniProtKB-KW"/>
</dbReference>
<organism evidence="2 3">
    <name type="scientific">Alkalicoccus urumqiensis</name>
    <name type="common">Bacillus urumqiensis</name>
    <dbReference type="NCBI Taxonomy" id="1548213"/>
    <lineage>
        <taxon>Bacteria</taxon>
        <taxon>Bacillati</taxon>
        <taxon>Bacillota</taxon>
        <taxon>Bacilli</taxon>
        <taxon>Bacillales</taxon>
        <taxon>Bacillaceae</taxon>
        <taxon>Alkalicoccus</taxon>
    </lineage>
</organism>
<dbReference type="InterPro" id="IPR036412">
    <property type="entry name" value="HAD-like_sf"/>
</dbReference>
<comment type="caution">
    <text evidence="2">The sequence shown here is derived from an EMBL/GenBank/DDBJ whole genome shotgun (WGS) entry which is preliminary data.</text>
</comment>
<dbReference type="PANTHER" id="PTHR43316:SF3">
    <property type="entry name" value="HALOACID DEHALOGENASE, TYPE II (AFU_ORTHOLOGUE AFUA_2G07750)-RELATED"/>
    <property type="match status" value="1"/>
</dbReference>
<dbReference type="Pfam" id="PF00702">
    <property type="entry name" value="Hydrolase"/>
    <property type="match status" value="1"/>
</dbReference>
<keyword evidence="3" id="KW-1185">Reference proteome</keyword>
<reference evidence="2 3" key="1">
    <citation type="submission" date="2018-03" db="EMBL/GenBank/DDBJ databases">
        <title>Bacillus urumqiensis sp. nov., a moderately haloalkaliphilic bacterium isolated from a salt lake.</title>
        <authorList>
            <person name="Zhao B."/>
            <person name="Liao Z."/>
        </authorList>
    </citation>
    <scope>NUCLEOTIDE SEQUENCE [LARGE SCALE GENOMIC DNA]</scope>
    <source>
        <strain evidence="2 3">BZ-SZ-XJ18</strain>
    </source>
</reference>
<name>A0A2P6MKU0_ALKUR</name>
<dbReference type="RefSeq" id="WP_105957932.1">
    <property type="nucleotide sequence ID" value="NZ_PVNS01000002.1"/>
</dbReference>
<dbReference type="Gene3D" id="3.40.50.1000">
    <property type="entry name" value="HAD superfamily/HAD-like"/>
    <property type="match status" value="1"/>
</dbReference>
<dbReference type="OrthoDB" id="9809962at2"/>
<dbReference type="AlphaFoldDB" id="A0A2P6MKU0"/>
<dbReference type="Proteomes" id="UP000243650">
    <property type="component" value="Unassembled WGS sequence"/>
</dbReference>
<dbReference type="PANTHER" id="PTHR43316">
    <property type="entry name" value="HYDROLASE, HALOACID DELAHOGENASE-RELATED"/>
    <property type="match status" value="1"/>
</dbReference>
<dbReference type="SFLD" id="SFLDG01129">
    <property type="entry name" value="C1.5:_HAD__Beta-PGM__Phosphata"/>
    <property type="match status" value="1"/>
</dbReference>
<dbReference type="InterPro" id="IPR006439">
    <property type="entry name" value="HAD-SF_hydro_IA"/>
</dbReference>
<proteinExistence type="predicted"/>
<gene>
    <name evidence="2" type="ORF">C6I21_02955</name>
</gene>
<accession>A0A2P6MKU0</accession>
<evidence type="ECO:0000256" key="1">
    <source>
        <dbReference type="ARBA" id="ARBA00022801"/>
    </source>
</evidence>
<sequence>MKAVLFDLDGTLLPMDTDAFVKEYLAGLAPKLQHLLAPDAFIKALWKATGDVVQSTDQRTNQEVFTESFLSLTKLPQEEIVPILDQFYQNDFYHFGYMADPTPLAAILVEGAARHGYRTALATNPVFPEAAVHHRISWAGLTPSDFDIISTYENSTAAKPNPAYYREIADKLNVSPEECVMIGNDAREDGAAQSTGMKTILISTWAVKNDDSFTPDMEGSLEEVIEALHHRRGVFSV</sequence>
<dbReference type="InterPro" id="IPR051540">
    <property type="entry name" value="S-2-haloacid_dehalogenase"/>
</dbReference>
<dbReference type="SUPFAM" id="SSF56784">
    <property type="entry name" value="HAD-like"/>
    <property type="match status" value="1"/>
</dbReference>
<dbReference type="SFLD" id="SFLDS00003">
    <property type="entry name" value="Haloacid_Dehalogenase"/>
    <property type="match status" value="1"/>
</dbReference>
<dbReference type="PRINTS" id="PR00413">
    <property type="entry name" value="HADHALOGNASE"/>
</dbReference>
<keyword evidence="1 2" id="KW-0378">Hydrolase</keyword>